<dbReference type="AlphaFoldDB" id="E9HYQ2"/>
<reference evidence="9 10" key="1">
    <citation type="journal article" date="2011" name="Science">
        <title>The ecoresponsive genome of Daphnia pulex.</title>
        <authorList>
            <person name="Colbourne J.K."/>
            <person name="Pfrender M.E."/>
            <person name="Gilbert D."/>
            <person name="Thomas W.K."/>
            <person name="Tucker A."/>
            <person name="Oakley T.H."/>
            <person name="Tokishita S."/>
            <person name="Aerts A."/>
            <person name="Arnold G.J."/>
            <person name="Basu M.K."/>
            <person name="Bauer D.J."/>
            <person name="Caceres C.E."/>
            <person name="Carmel L."/>
            <person name="Casola C."/>
            <person name="Choi J.H."/>
            <person name="Detter J.C."/>
            <person name="Dong Q."/>
            <person name="Dusheyko S."/>
            <person name="Eads B.D."/>
            <person name="Frohlich T."/>
            <person name="Geiler-Samerotte K.A."/>
            <person name="Gerlach D."/>
            <person name="Hatcher P."/>
            <person name="Jogdeo S."/>
            <person name="Krijgsveld J."/>
            <person name="Kriventseva E.V."/>
            <person name="Kultz D."/>
            <person name="Laforsch C."/>
            <person name="Lindquist E."/>
            <person name="Lopez J."/>
            <person name="Manak J.R."/>
            <person name="Muller J."/>
            <person name="Pangilinan J."/>
            <person name="Patwardhan R.P."/>
            <person name="Pitluck S."/>
            <person name="Pritham E.J."/>
            <person name="Rechtsteiner A."/>
            <person name="Rho M."/>
            <person name="Rogozin I.B."/>
            <person name="Sakarya O."/>
            <person name="Salamov A."/>
            <person name="Schaack S."/>
            <person name="Shapiro H."/>
            <person name="Shiga Y."/>
            <person name="Skalitzky C."/>
            <person name="Smith Z."/>
            <person name="Souvorov A."/>
            <person name="Sung W."/>
            <person name="Tang Z."/>
            <person name="Tsuchiya D."/>
            <person name="Tu H."/>
            <person name="Vos H."/>
            <person name="Wang M."/>
            <person name="Wolf Y.I."/>
            <person name="Yamagata H."/>
            <person name="Yamada T."/>
            <person name="Ye Y."/>
            <person name="Shaw J.R."/>
            <person name="Andrews J."/>
            <person name="Crease T.J."/>
            <person name="Tang H."/>
            <person name="Lucas S.M."/>
            <person name="Robertson H.M."/>
            <person name="Bork P."/>
            <person name="Koonin E.V."/>
            <person name="Zdobnov E.M."/>
            <person name="Grigoriev I.V."/>
            <person name="Lynch M."/>
            <person name="Boore J.L."/>
        </authorList>
    </citation>
    <scope>NUCLEOTIDE SEQUENCE [LARGE SCALE GENOMIC DNA]</scope>
</reference>
<dbReference type="PhylomeDB" id="E9HYQ2"/>
<dbReference type="KEGG" id="dpx:DAPPUDRAFT_119507"/>
<keyword evidence="4" id="KW-0732">Signal</keyword>
<dbReference type="PANTHER" id="PTHR12185:SF14">
    <property type="entry name" value="CHOLESTEROL UPTAKE PROTEIN 1"/>
    <property type="match status" value="1"/>
</dbReference>
<dbReference type="OrthoDB" id="416618at2759"/>
<keyword evidence="7" id="KW-0325">Glycoprotein</keyword>
<evidence type="ECO:0000256" key="7">
    <source>
        <dbReference type="ARBA" id="ARBA00023180"/>
    </source>
</evidence>
<evidence type="ECO:0000256" key="6">
    <source>
        <dbReference type="ARBA" id="ARBA00023136"/>
    </source>
</evidence>
<dbReference type="InParanoid" id="E9HYQ2"/>
<dbReference type="InterPro" id="IPR025958">
    <property type="entry name" value="SID1_TM_fam"/>
</dbReference>
<evidence type="ECO:0000256" key="1">
    <source>
        <dbReference type="ARBA" id="ARBA00004141"/>
    </source>
</evidence>
<dbReference type="Pfam" id="PF13965">
    <property type="entry name" value="SID-1_RNA_chan"/>
    <property type="match status" value="2"/>
</dbReference>
<evidence type="ECO:0000256" key="8">
    <source>
        <dbReference type="SAM" id="Phobius"/>
    </source>
</evidence>
<evidence type="ECO:0000256" key="3">
    <source>
        <dbReference type="ARBA" id="ARBA00022692"/>
    </source>
</evidence>
<dbReference type="PANTHER" id="PTHR12185">
    <property type="entry name" value="SID1 TRANSMEMBRANE FAMILY MEMEBER"/>
    <property type="match status" value="1"/>
</dbReference>
<comment type="subcellular location">
    <subcellularLocation>
        <location evidence="1">Membrane</location>
        <topology evidence="1">Multi-pass membrane protein</topology>
    </subcellularLocation>
</comment>
<dbReference type="STRING" id="6669.E9HYQ2"/>
<dbReference type="EMBL" id="GL733200">
    <property type="protein sequence ID" value="EFX63125.1"/>
    <property type="molecule type" value="Genomic_DNA"/>
</dbReference>
<evidence type="ECO:0000256" key="5">
    <source>
        <dbReference type="ARBA" id="ARBA00022989"/>
    </source>
</evidence>
<keyword evidence="6 8" id="KW-0472">Membrane</keyword>
<evidence type="ECO:0000256" key="2">
    <source>
        <dbReference type="ARBA" id="ARBA00006618"/>
    </source>
</evidence>
<proteinExistence type="inferred from homology"/>
<evidence type="ECO:0000313" key="9">
    <source>
        <dbReference type="EMBL" id="EFX63125.1"/>
    </source>
</evidence>
<feature type="non-terminal residue" evidence="9">
    <location>
        <position position="1"/>
    </location>
</feature>
<keyword evidence="5 8" id="KW-1133">Transmembrane helix</keyword>
<dbReference type="GO" id="GO:0016020">
    <property type="term" value="C:membrane"/>
    <property type="evidence" value="ECO:0007669"/>
    <property type="project" value="UniProtKB-SubCell"/>
</dbReference>
<dbReference type="eggNOG" id="ENOG502QUXZ">
    <property type="taxonomic scope" value="Eukaryota"/>
</dbReference>
<feature type="transmembrane region" description="Helical" evidence="8">
    <location>
        <begin position="125"/>
        <end position="145"/>
    </location>
</feature>
<protein>
    <submittedName>
        <fullName evidence="9">Uncharacterized protein</fullName>
    </submittedName>
</protein>
<keyword evidence="3 8" id="KW-0812">Transmembrane</keyword>
<organism evidence="9 10">
    <name type="scientific">Daphnia pulex</name>
    <name type="common">Water flea</name>
    <dbReference type="NCBI Taxonomy" id="6669"/>
    <lineage>
        <taxon>Eukaryota</taxon>
        <taxon>Metazoa</taxon>
        <taxon>Ecdysozoa</taxon>
        <taxon>Arthropoda</taxon>
        <taxon>Crustacea</taxon>
        <taxon>Branchiopoda</taxon>
        <taxon>Diplostraca</taxon>
        <taxon>Cladocera</taxon>
        <taxon>Anomopoda</taxon>
        <taxon>Daphniidae</taxon>
        <taxon>Daphnia</taxon>
    </lineage>
</organism>
<dbReference type="Proteomes" id="UP000000305">
    <property type="component" value="Unassembled WGS sequence"/>
</dbReference>
<feature type="transmembrane region" description="Helical" evidence="8">
    <location>
        <begin position="30"/>
        <end position="48"/>
    </location>
</feature>
<accession>E9HYQ2</accession>
<evidence type="ECO:0000313" key="10">
    <source>
        <dbReference type="Proteomes" id="UP000000305"/>
    </source>
</evidence>
<comment type="similarity">
    <text evidence="2">Belongs to the SID1 family.</text>
</comment>
<keyword evidence="10" id="KW-1185">Reference proteome</keyword>
<feature type="transmembrane region" description="Helical" evidence="8">
    <location>
        <begin position="100"/>
        <end position="119"/>
    </location>
</feature>
<name>E9HYQ2_DAPPU</name>
<evidence type="ECO:0000256" key="4">
    <source>
        <dbReference type="ARBA" id="ARBA00022729"/>
    </source>
</evidence>
<dbReference type="HOGENOM" id="CLU_1782072_0_0_1"/>
<gene>
    <name evidence="9" type="ORF">DAPPUDRAFT_119507</name>
</gene>
<sequence>VLNDTGDQDLCYFNFLCAHPLGDLTDFNHVYSNLGYVLLGLLFIINTARRDVLRRQAQANHDRLEFGKDFGVFKRIYMVFWNDFQAGPSNWFTPMYVDRMFLLVIGILTNVGLVVYGLMERPPDFASYMLAIFITNLMLYTTFYIS</sequence>